<dbReference type="InterPro" id="IPR036770">
    <property type="entry name" value="Ankyrin_rpt-contain_sf"/>
</dbReference>
<dbReference type="Pfam" id="PF12796">
    <property type="entry name" value="Ank_2"/>
    <property type="match status" value="1"/>
</dbReference>
<dbReference type="InterPro" id="IPR056843">
    <property type="entry name" value="THADA-like_TPR"/>
</dbReference>
<dbReference type="SUPFAM" id="SSF48403">
    <property type="entry name" value="Ankyrin repeat"/>
    <property type="match status" value="1"/>
</dbReference>
<evidence type="ECO:0000259" key="5">
    <source>
        <dbReference type="Pfam" id="PF10350"/>
    </source>
</evidence>
<reference evidence="8" key="1">
    <citation type="submission" date="2022-11" db="EMBL/GenBank/DDBJ databases">
        <authorList>
            <person name="Morgan W.R."/>
            <person name="Tartar A."/>
        </authorList>
    </citation>
    <scope>NUCLEOTIDE SEQUENCE</scope>
    <source>
        <strain evidence="8">ARSEF 373</strain>
    </source>
</reference>
<dbReference type="SUPFAM" id="SSF48371">
    <property type="entry name" value="ARM repeat"/>
    <property type="match status" value="2"/>
</dbReference>
<dbReference type="PANTHER" id="PTHR14387">
    <property type="entry name" value="THADA/DEATH RECEPTOR INTERACTING PROTEIN"/>
    <property type="match status" value="1"/>
</dbReference>
<feature type="domain" description="tRNA (32-2'-O)-methyltransferase regulator THADA-like C-terminal TPR repeats region" evidence="7">
    <location>
        <begin position="1272"/>
        <end position="1445"/>
    </location>
</feature>
<comment type="caution">
    <text evidence="8">The sequence shown here is derived from an EMBL/GenBank/DDBJ whole genome shotgun (WGS) entry which is preliminary data.</text>
</comment>
<evidence type="ECO:0000259" key="7">
    <source>
        <dbReference type="Pfam" id="PF25151"/>
    </source>
</evidence>
<dbReference type="InterPro" id="IPR019442">
    <property type="entry name" value="THADA/TRM732_DUF2428"/>
</dbReference>
<dbReference type="Pfam" id="PF00850">
    <property type="entry name" value="Hist_deacetyl"/>
    <property type="match status" value="1"/>
</dbReference>
<dbReference type="InterPro" id="IPR002110">
    <property type="entry name" value="Ankyrin_rpt"/>
</dbReference>
<feature type="domain" description="DUF2428" evidence="5">
    <location>
        <begin position="985"/>
        <end position="1270"/>
    </location>
</feature>
<dbReference type="Gene3D" id="3.40.800.20">
    <property type="entry name" value="Histone deacetylase domain"/>
    <property type="match status" value="1"/>
</dbReference>
<dbReference type="Pfam" id="PF25150">
    <property type="entry name" value="TPR_Trm732"/>
    <property type="match status" value="1"/>
</dbReference>
<keyword evidence="2" id="KW-0819">tRNA processing</keyword>
<dbReference type="InterPro" id="IPR023696">
    <property type="entry name" value="Ureohydrolase_dom_sf"/>
</dbReference>
<dbReference type="Pfam" id="PF25151">
    <property type="entry name" value="TPR_Trm732_C"/>
    <property type="match status" value="1"/>
</dbReference>
<dbReference type="PANTHER" id="PTHR14387:SF0">
    <property type="entry name" value="DUF2428 DOMAIN-CONTAINING PROTEIN"/>
    <property type="match status" value="1"/>
</dbReference>
<proteinExistence type="inferred from homology"/>
<accession>A0AAV2YNH2</accession>
<sequence>MVRKKRKGIVKECEASDSAAPRAVMLKSVLEAVPCNASVTVDKETLELAQWFDQASAAATLFEQLKHLQLFRSKCKLLMTAQREQNKPEDVEAFVVAAWRLVWRLFVANSVNGVRKNMFLILEALALHAPVDSELERALQVAAKEELEGFLDHWAASAPATDADAAVVHMDLLLQVVDFPYVAGVFVDCGYARVNRVLNALARSLELLAQPISEFQAARSAQRESTLPTNAVLVASERCGHATKVVILVCAMKDTIYSWLRGLSSEEFAPVTTSFFQMLSTCVVILQTDVVHKDLLTQAGLAYCYLVRLLLHTVEPANIVTVPATTWLLGALFDGAVEERKHSHARLQHHLQGDVRSFGELSRLAIFRGFLNSLSDDELAAPCTLPHQDYTAISVMDAVFADAANFCQAQALNTRVYAFQVLEAFLRRAVNIVQRASKTTASGEPVVCKAVSLRSLSALTTVILLNWEYPSKKVNQFMGPMFMHIVNYFIATREFDSWKNDIVVKLMDLPQPSRGKYAALSILLKDYGARQLIEAHPSVLETILLAVGHKDVSAAAAGLFALILDDLNDAFADKNASESEIAAKLAAWRALWIDDVVRALLCDDANLRSRVAMFAMPLLLKKDPGCVPVLIEKLRAAAAQASVEVADIALWATIEAIKFARKHVTPEKLEGVSMADIEMGLTHSSSETRCAAFDALCASLKSTNMPTPQELCLVKRYLVMSSKEIPQPARMNTMVGLRSIFFRVKESARINSKPSKIGPTDVQIKELKRAKDFQRWVEAFVVGAVYSGSPPQRTISGLEVMLLYIQVFGLETDSDEASLLMTPHMATILLNMLVSAWDVIRSLAFTILETYPRDNLPGYTTETELAGLLKWSMALCISPRQRESDAGALFMRLLYQRSELMYQVGVSIIEDENVVAESRTTDVRFILSLCAVITQRLTSVDARKGEAPLVHGLLLSLRYILEHTEFDRIARSDKALEWKAVMDRVFTCIWQSMQQSLCVVGDATAGLGDEELSQNYAVVGEVSANQQSGALPLRVDCRGHLILDDADADADGDDADAEQRAVVGSWLAARECGAILDTLMKRVPLPSDKDTSTLDLFSIATAERAGETLLNSLFELKHKGAIATAYQAFEGICKSFLAHGERNAHIGSLPAKWADRLLDRLERSEQHFILRRSSGFAFSFVAILRAEPRNSAAIILPKVMNTLLRLASQDTDEVQAENAHSQHLLWRSRVHALNILKLISQDAVLADDVAIYISRMLELAVFGFECHSWAVRNSAMMLFAAATQRAMGDKRVADSASKFKASSIDVFSRFHNLSNFLFAELSKYTSPEQENGVTPPGLYPILMFLSRMKPGDDAHTAEEYNATATSKSLGDFIPLVEKCASRPVFAIRHIAGKVLATITRPVEALPLLEKLHAKLPNGVASKTPSVAGRPKITTNFVHGVLIQILCIVESYLDTRESSEEIMKIADLIVEWLASTFIPSRMWLWDDEKLASKALRAVFLQTVDAFVRYISVRQMRQRLQCSQLEQVDIVVAKIHASCARDLDRLTKATASSLSALTQVPGAYMVNRALVSIFFESIKASCASASNRRLLDADTYQLIFALLESRVLELRKRSIKQLANALVRSKDPLPWSFKEAENLRTVLLRQYPVETHPKVQARQLQLLLHCQREVESPLPSEYTPQLLSKLSELFDVCQDSDRVASGLELLGLLTKMSEYKHELPRLVEQIVQRSSEKQALVLRQGAAQALHLSNLLVCKENETPTDANMRMQSWLSAIKLLQDDDSKTRALVGVAVHDALELAHQPNLPRHPSDTFLLPLAVKHLVDSTANYSAIQEVLLRELKNDMSALSLLNEFLSGAKSQDWGDLCNRIFEAESSNYYAESDLEAQAYVEHLVPVLPPITQIQILEELLEALRILQQNDALQEHWLGGVMYYSTVFSTLYDLVAAGVSVVTSDNTTAIQATSPSILENLAQEASKVLTQLHPSINGEQNGDDDDGDAMPSLGWKWESNLLEKDDMGCLPVHVALIYQRKECFSHVMQYSAALTTAMLRSKCADLNTPFMHLVLRVGAINPAFATEVVDELCGTASEQTYSEDVLAQVLERLGVRDEEGNTVFHLCAMYDLDVCFDILVAFYQHMLANDKEDPRGETGLRALLERPNRIGLRPLHAALKFESVSIATKLVDTFKVDVNAVTSLQHTALHVAALAGFEEGIQLLLKSDKADLKGTDKLGYTAADVARKCKFDGVVRLLTGNKANGKAATSGKEKSDTVKPTKSCFLYHPDALRHLPMAYHRRGGTEPPPENPERIDTLVDPIIGILRSREFQKEHIEWDHEIDRADIADILRVHEYHYVDKIRRYCDKLAPTPQASPVHKSSSSDMDEDDDPEEKGKTYVLDPDTALSLRSYDAASRAAGAVCKAVDHVVNGTYANAFCIVRPPGHHAGPVGKVVCENDPEGSHGFCLFNNVAIGAAYARSHYKNAGIQRIAILDFDVHHGNGTEEIVRKLVPGQEMVRYETPYGAGYQVVHTYKPWRSESDAENVFFCSVHGYGHKDPEKEHPPEVQQAWFYPGSGETERTKDAPFIWNVGMEFCKEGSSVSRLKWRSAFRDQVLMTLTVFNPDLIFLSAGFDAHRKEQVNWNYMALLEQDYEWLLHHVKRVANKCCNGRLISVLEGGYNFHGRMVSPFARSVAAHARALVHQSGEEWNDSDVLKEAQHERDLLENYLAPPAPSGTLELKKKRVAPASPTAKTEDDTNENANDAETTQPPIAVTRSKRARKQVDYVALAKELDKQSVPNLTKS</sequence>
<dbReference type="SMART" id="SM00248">
    <property type="entry name" value="ANK"/>
    <property type="match status" value="4"/>
</dbReference>
<dbReference type="Gene3D" id="1.25.40.20">
    <property type="entry name" value="Ankyrin repeat-containing domain"/>
    <property type="match status" value="1"/>
</dbReference>
<dbReference type="InterPro" id="IPR037138">
    <property type="entry name" value="His_deacetylse_dom_sf"/>
</dbReference>
<evidence type="ECO:0008006" key="10">
    <source>
        <dbReference type="Google" id="ProtNLM"/>
    </source>
</evidence>
<feature type="region of interest" description="Disordered" evidence="3">
    <location>
        <begin position="2357"/>
        <end position="2383"/>
    </location>
</feature>
<evidence type="ECO:0000256" key="2">
    <source>
        <dbReference type="ARBA" id="ARBA00022694"/>
    </source>
</evidence>
<dbReference type="EMBL" id="DAKRPA010000229">
    <property type="protein sequence ID" value="DAZ94873.1"/>
    <property type="molecule type" value="Genomic_DNA"/>
</dbReference>
<name>A0AAV2YNH2_9STRA</name>
<dbReference type="GO" id="GO:0005829">
    <property type="term" value="C:cytosol"/>
    <property type="evidence" value="ECO:0007669"/>
    <property type="project" value="TreeGrafter"/>
</dbReference>
<dbReference type="Pfam" id="PF10350">
    <property type="entry name" value="DUF2428"/>
    <property type="match status" value="1"/>
</dbReference>
<evidence type="ECO:0000313" key="9">
    <source>
        <dbReference type="Proteomes" id="UP001146120"/>
    </source>
</evidence>
<dbReference type="InterPro" id="IPR051954">
    <property type="entry name" value="tRNA_methyltransferase_THADA"/>
</dbReference>
<evidence type="ECO:0000259" key="6">
    <source>
        <dbReference type="Pfam" id="PF25150"/>
    </source>
</evidence>
<dbReference type="Proteomes" id="UP001146120">
    <property type="component" value="Unassembled WGS sequence"/>
</dbReference>
<keyword evidence="9" id="KW-1185">Reference proteome</keyword>
<feature type="region of interest" description="Disordered" evidence="3">
    <location>
        <begin position="2716"/>
        <end position="2766"/>
    </location>
</feature>
<dbReference type="SUPFAM" id="SSF52768">
    <property type="entry name" value="Arginase/deacetylase"/>
    <property type="match status" value="1"/>
</dbReference>
<protein>
    <recommendedName>
        <fullName evidence="10">DUF2428 domain-containing protein</fullName>
    </recommendedName>
</protein>
<evidence type="ECO:0000256" key="1">
    <source>
        <dbReference type="ARBA" id="ARBA00010409"/>
    </source>
</evidence>
<reference evidence="8" key="2">
    <citation type="journal article" date="2023" name="Microbiol Resour">
        <title>Decontamination and Annotation of the Draft Genome Sequence of the Oomycete Lagenidium giganteum ARSEF 373.</title>
        <authorList>
            <person name="Morgan W.R."/>
            <person name="Tartar A."/>
        </authorList>
    </citation>
    <scope>NUCLEOTIDE SEQUENCE</scope>
    <source>
        <strain evidence="8">ARSEF 373</strain>
    </source>
</reference>
<organism evidence="8 9">
    <name type="scientific">Lagenidium giganteum</name>
    <dbReference type="NCBI Taxonomy" id="4803"/>
    <lineage>
        <taxon>Eukaryota</taxon>
        <taxon>Sar</taxon>
        <taxon>Stramenopiles</taxon>
        <taxon>Oomycota</taxon>
        <taxon>Peronosporomycetes</taxon>
        <taxon>Pythiales</taxon>
        <taxon>Pythiaceae</taxon>
    </lineage>
</organism>
<feature type="domain" description="tRNA (32-2'-O)-methyltransferase regulator THADA-like TPR repeats region" evidence="6">
    <location>
        <begin position="588"/>
        <end position="817"/>
    </location>
</feature>
<dbReference type="InterPro" id="IPR016024">
    <property type="entry name" value="ARM-type_fold"/>
</dbReference>
<feature type="domain" description="Histone deacetylase" evidence="4">
    <location>
        <begin position="2294"/>
        <end position="2667"/>
    </location>
</feature>
<evidence type="ECO:0000259" key="4">
    <source>
        <dbReference type="Pfam" id="PF00850"/>
    </source>
</evidence>
<gene>
    <name evidence="8" type="ORF">N0F65_008175</name>
</gene>
<evidence type="ECO:0000313" key="8">
    <source>
        <dbReference type="EMBL" id="DAZ94873.1"/>
    </source>
</evidence>
<evidence type="ECO:0000256" key="3">
    <source>
        <dbReference type="SAM" id="MobiDB-lite"/>
    </source>
</evidence>
<dbReference type="InterPro" id="IPR023801">
    <property type="entry name" value="His_deacetylse_dom"/>
</dbReference>
<dbReference type="CDD" id="cd11599">
    <property type="entry name" value="HDAC_classII_2"/>
    <property type="match status" value="1"/>
</dbReference>
<dbReference type="InterPro" id="IPR056842">
    <property type="entry name" value="THADA-like_TPR_C"/>
</dbReference>
<dbReference type="GO" id="GO:0030488">
    <property type="term" value="P:tRNA methylation"/>
    <property type="evidence" value="ECO:0007669"/>
    <property type="project" value="TreeGrafter"/>
</dbReference>
<feature type="compositionally biased region" description="Polar residues" evidence="3">
    <location>
        <begin position="2745"/>
        <end position="2755"/>
    </location>
</feature>
<comment type="similarity">
    <text evidence="1">Belongs to the THADA family.</text>
</comment>